<evidence type="ECO:0008006" key="6">
    <source>
        <dbReference type="Google" id="ProtNLM"/>
    </source>
</evidence>
<dbReference type="EMBL" id="WVTA01000009">
    <property type="protein sequence ID" value="KAK3207450.1"/>
    <property type="molecule type" value="Genomic_DNA"/>
</dbReference>
<comment type="similarity">
    <text evidence="1">Belongs to the MOG1 family.</text>
</comment>
<dbReference type="GO" id="GO:0031267">
    <property type="term" value="F:small GTPase binding"/>
    <property type="evidence" value="ECO:0007669"/>
    <property type="project" value="TreeGrafter"/>
</dbReference>
<keyword evidence="3" id="KW-0653">Protein transport</keyword>
<evidence type="ECO:0000313" key="5">
    <source>
        <dbReference type="Proteomes" id="UP001280581"/>
    </source>
</evidence>
<keyword evidence="5" id="KW-1185">Reference proteome</keyword>
<dbReference type="PANTHER" id="PTHR15837">
    <property type="entry name" value="RAN GUANINE NUCLEOTIDE RELEASE FACTOR"/>
    <property type="match status" value="1"/>
</dbReference>
<organism evidence="4 5">
    <name type="scientific">Pseudopithomyces chartarum</name>
    <dbReference type="NCBI Taxonomy" id="1892770"/>
    <lineage>
        <taxon>Eukaryota</taxon>
        <taxon>Fungi</taxon>
        <taxon>Dikarya</taxon>
        <taxon>Ascomycota</taxon>
        <taxon>Pezizomycotina</taxon>
        <taxon>Dothideomycetes</taxon>
        <taxon>Pleosporomycetidae</taxon>
        <taxon>Pleosporales</taxon>
        <taxon>Massarineae</taxon>
        <taxon>Didymosphaeriaceae</taxon>
        <taxon>Pseudopithomyces</taxon>
    </lineage>
</organism>
<name>A0AAN6LY78_9PLEO</name>
<accession>A0AAN6LY78</accession>
<dbReference type="Gene3D" id="3.40.1000.10">
    <property type="entry name" value="Mog1/PsbP, alpha/beta/alpha sandwich"/>
    <property type="match status" value="1"/>
</dbReference>
<evidence type="ECO:0000256" key="1">
    <source>
        <dbReference type="ARBA" id="ARBA00010307"/>
    </source>
</evidence>
<evidence type="ECO:0000313" key="4">
    <source>
        <dbReference type="EMBL" id="KAK3207450.1"/>
    </source>
</evidence>
<dbReference type="Proteomes" id="UP001280581">
    <property type="component" value="Unassembled WGS sequence"/>
</dbReference>
<dbReference type="GO" id="GO:0006606">
    <property type="term" value="P:protein import into nucleus"/>
    <property type="evidence" value="ECO:0007669"/>
    <property type="project" value="TreeGrafter"/>
</dbReference>
<protein>
    <recommendedName>
        <fullName evidence="6">Mog1p/PsbP-like protein</fullName>
    </recommendedName>
</protein>
<proteinExistence type="inferred from homology"/>
<dbReference type="InterPro" id="IPR016123">
    <property type="entry name" value="Mog1/PsbP_a/b/a-sand"/>
</dbReference>
<sequence>MSYKEVELYGGAITAHLPVAYGDASQIREVPDHQELYLDENGYSGVIFEILEYVDKPTDAEALQYHFADLVDGTGDETNMLEQSIATMQKIADKPVHTLSFIQTPPPPDRPRKTPDFVAIHLLLLRLKEQGTDIMITINAPHYPGEYEKAGPGEKTALMKDGDEVAKKVLETFEIKDWGLFQG</sequence>
<evidence type="ECO:0000256" key="2">
    <source>
        <dbReference type="ARBA" id="ARBA00022448"/>
    </source>
</evidence>
<dbReference type="GO" id="GO:0005085">
    <property type="term" value="F:guanyl-nucleotide exchange factor activity"/>
    <property type="evidence" value="ECO:0007669"/>
    <property type="project" value="TreeGrafter"/>
</dbReference>
<comment type="caution">
    <text evidence="4">The sequence shown here is derived from an EMBL/GenBank/DDBJ whole genome shotgun (WGS) entry which is preliminary data.</text>
</comment>
<dbReference type="GO" id="GO:0005634">
    <property type="term" value="C:nucleus"/>
    <property type="evidence" value="ECO:0007669"/>
    <property type="project" value="TreeGrafter"/>
</dbReference>
<dbReference type="Pfam" id="PF04603">
    <property type="entry name" value="Mog1"/>
    <property type="match status" value="1"/>
</dbReference>
<reference evidence="4 5" key="1">
    <citation type="submission" date="2021-02" db="EMBL/GenBank/DDBJ databases">
        <title>Genome assembly of Pseudopithomyces chartarum.</title>
        <authorList>
            <person name="Jauregui R."/>
            <person name="Singh J."/>
            <person name="Voisey C."/>
        </authorList>
    </citation>
    <scope>NUCLEOTIDE SEQUENCE [LARGE SCALE GENOMIC DNA]</scope>
    <source>
        <strain evidence="4 5">AGR01</strain>
    </source>
</reference>
<dbReference type="InterPro" id="IPR007681">
    <property type="entry name" value="Mog1"/>
</dbReference>
<dbReference type="SUPFAM" id="SSF55724">
    <property type="entry name" value="Mog1p/PsbP-like"/>
    <property type="match status" value="1"/>
</dbReference>
<gene>
    <name evidence="4" type="ORF">GRF29_103g1002349</name>
</gene>
<dbReference type="AlphaFoldDB" id="A0AAN6LY78"/>
<keyword evidence="2" id="KW-0813">Transport</keyword>
<evidence type="ECO:0000256" key="3">
    <source>
        <dbReference type="ARBA" id="ARBA00022927"/>
    </source>
</evidence>
<dbReference type="PANTHER" id="PTHR15837:SF0">
    <property type="entry name" value="RAN GUANINE NUCLEOTIDE RELEASE FACTOR"/>
    <property type="match status" value="1"/>
</dbReference>